<dbReference type="InterPro" id="IPR036322">
    <property type="entry name" value="WD40_repeat_dom_sf"/>
</dbReference>
<dbReference type="InParanoid" id="A0A409WM14"/>
<dbReference type="InterPro" id="IPR015943">
    <property type="entry name" value="WD40/YVTN_repeat-like_dom_sf"/>
</dbReference>
<dbReference type="SUPFAM" id="SSF50978">
    <property type="entry name" value="WD40 repeat-like"/>
    <property type="match status" value="1"/>
</dbReference>
<comment type="caution">
    <text evidence="2">The sequence shown here is derived from an EMBL/GenBank/DDBJ whole genome shotgun (WGS) entry which is preliminary data.</text>
</comment>
<evidence type="ECO:0000313" key="3">
    <source>
        <dbReference type="Proteomes" id="UP000284706"/>
    </source>
</evidence>
<dbReference type="PANTHER" id="PTHR14604">
    <property type="entry name" value="WD40 REPEAT PF20"/>
    <property type="match status" value="1"/>
</dbReference>
<dbReference type="Gene3D" id="2.130.10.10">
    <property type="entry name" value="YVTN repeat-like/Quinoprotein amine dehydrogenase"/>
    <property type="match status" value="1"/>
</dbReference>
<evidence type="ECO:0000313" key="2">
    <source>
        <dbReference type="EMBL" id="PPQ79613.1"/>
    </source>
</evidence>
<dbReference type="EMBL" id="NHYE01004996">
    <property type="protein sequence ID" value="PPQ79613.1"/>
    <property type="molecule type" value="Genomic_DNA"/>
</dbReference>
<dbReference type="AlphaFoldDB" id="A0A409WM14"/>
<dbReference type="STRING" id="231916.A0A409WM14"/>
<feature type="repeat" description="WD" evidence="1">
    <location>
        <begin position="205"/>
        <end position="230"/>
    </location>
</feature>
<evidence type="ECO:0000256" key="1">
    <source>
        <dbReference type="PROSITE-ProRule" id="PRU00221"/>
    </source>
</evidence>
<feature type="repeat" description="WD" evidence="1">
    <location>
        <begin position="231"/>
        <end position="270"/>
    </location>
</feature>
<protein>
    <submittedName>
        <fullName evidence="2">Uncharacterized protein</fullName>
    </submittedName>
</protein>
<dbReference type="SMART" id="SM00320">
    <property type="entry name" value="WD40"/>
    <property type="match status" value="3"/>
</dbReference>
<name>A0A409WM14_9AGAR</name>
<accession>A0A409WM14</accession>
<reference evidence="2 3" key="1">
    <citation type="journal article" date="2018" name="Evol. Lett.">
        <title>Horizontal gene cluster transfer increased hallucinogenic mushroom diversity.</title>
        <authorList>
            <person name="Reynolds H.T."/>
            <person name="Vijayakumar V."/>
            <person name="Gluck-Thaler E."/>
            <person name="Korotkin H.B."/>
            <person name="Matheny P.B."/>
            <person name="Slot J.C."/>
        </authorList>
    </citation>
    <scope>NUCLEOTIDE SEQUENCE [LARGE SCALE GENOMIC DNA]</scope>
    <source>
        <strain evidence="2 3">SRW20</strain>
    </source>
</reference>
<organism evidence="2 3">
    <name type="scientific">Gymnopilus dilepis</name>
    <dbReference type="NCBI Taxonomy" id="231916"/>
    <lineage>
        <taxon>Eukaryota</taxon>
        <taxon>Fungi</taxon>
        <taxon>Dikarya</taxon>
        <taxon>Basidiomycota</taxon>
        <taxon>Agaricomycotina</taxon>
        <taxon>Agaricomycetes</taxon>
        <taxon>Agaricomycetidae</taxon>
        <taxon>Agaricales</taxon>
        <taxon>Agaricineae</taxon>
        <taxon>Hymenogastraceae</taxon>
        <taxon>Gymnopilus</taxon>
    </lineage>
</organism>
<dbReference type="PROSITE" id="PS50082">
    <property type="entry name" value="WD_REPEATS_2"/>
    <property type="match status" value="2"/>
</dbReference>
<dbReference type="OrthoDB" id="2639794at2759"/>
<keyword evidence="1" id="KW-0853">WD repeat</keyword>
<dbReference type="InterPro" id="IPR050995">
    <property type="entry name" value="WD-F-box_domain-protein"/>
</dbReference>
<dbReference type="PANTHER" id="PTHR14604:SF4">
    <property type="entry name" value="F-BOX DOMAIN-CONTAINING PROTEIN"/>
    <property type="match status" value="1"/>
</dbReference>
<dbReference type="Proteomes" id="UP000284706">
    <property type="component" value="Unassembled WGS sequence"/>
</dbReference>
<proteinExistence type="predicted"/>
<sequence length="406" mass="45146">MSTSSLPSAWETPHQFYLPLPFDLDSVETDFLLACSTTHLVLWYDSHLYVYSLPAFDLVHILSSEELSIPQSIKIYGTILVAKCENVNDVPDGFVGDCSLSFWDLSVGESLGTMILPVDVGVSTPETEVVEIEENGRLLREEWPKIPTVIICSPEGQFLRIYTLDHSMARNPQNNMTDNVQRSPAMFPSMLISPIHWAPCHASMGRTAVTGGFDASVRVWDIITGQCRLVLIGHRSGVMDVRLDKTRIYSLSSDDSARIWDRHGGDCLHTLDYAPVHAFSSLDITPSYLIITTFLMGGGCKISVWDPISGRLAYQIGNQTARCLGPIRGKDRTLVTWGVDGGSTSGSSTYWLRTWDIKSGNMLTSFPIVPDSGSLRFDSQGRFLMAVVKYDGEYLLEVWDFAPETR</sequence>
<gene>
    <name evidence="2" type="ORF">CVT26_015462</name>
</gene>
<dbReference type="InterPro" id="IPR001680">
    <property type="entry name" value="WD40_rpt"/>
</dbReference>
<keyword evidence="3" id="KW-1185">Reference proteome</keyword>